<evidence type="ECO:0000313" key="2">
    <source>
        <dbReference type="Proteomes" id="UP001600888"/>
    </source>
</evidence>
<name>A0ABR4EFU6_9PEZI</name>
<sequence>MDLGNKTRPGLVNKVHAENHSAPLSRSRMASTLLALALFSSNTYPSHSLASLRASSNPITRSPMQSTWALLLSTARSTEKESCAVTALTPFTLLAVIATPSPVPQIKRARSTFPSATRRAAAAAR</sequence>
<protein>
    <submittedName>
        <fullName evidence="1">Uncharacterized protein</fullName>
    </submittedName>
</protein>
<comment type="caution">
    <text evidence="1">The sequence shown here is derived from an EMBL/GenBank/DDBJ whole genome shotgun (WGS) entry which is preliminary data.</text>
</comment>
<organism evidence="1 2">
    <name type="scientific">Diaporthe vaccinii</name>
    <dbReference type="NCBI Taxonomy" id="105482"/>
    <lineage>
        <taxon>Eukaryota</taxon>
        <taxon>Fungi</taxon>
        <taxon>Dikarya</taxon>
        <taxon>Ascomycota</taxon>
        <taxon>Pezizomycotina</taxon>
        <taxon>Sordariomycetes</taxon>
        <taxon>Sordariomycetidae</taxon>
        <taxon>Diaporthales</taxon>
        <taxon>Diaporthaceae</taxon>
        <taxon>Diaporthe</taxon>
        <taxon>Diaporthe eres species complex</taxon>
    </lineage>
</organism>
<dbReference type="EMBL" id="JBAWTH010000058">
    <property type="protein sequence ID" value="KAL2281315.1"/>
    <property type="molecule type" value="Genomic_DNA"/>
</dbReference>
<keyword evidence="2" id="KW-1185">Reference proteome</keyword>
<proteinExistence type="predicted"/>
<dbReference type="Proteomes" id="UP001600888">
    <property type="component" value="Unassembled WGS sequence"/>
</dbReference>
<reference evidence="1 2" key="1">
    <citation type="submission" date="2024-03" db="EMBL/GenBank/DDBJ databases">
        <title>A high-quality draft genome sequence of Diaporthe vaccinii, a causative agent of upright dieback and viscid rot disease in cranberry plants.</title>
        <authorList>
            <person name="Sarrasin M."/>
            <person name="Lang B.F."/>
            <person name="Burger G."/>
        </authorList>
    </citation>
    <scope>NUCLEOTIDE SEQUENCE [LARGE SCALE GENOMIC DNA]</scope>
    <source>
        <strain evidence="1 2">IS7</strain>
    </source>
</reference>
<gene>
    <name evidence="1" type="ORF">FJTKL_11734</name>
</gene>
<evidence type="ECO:0000313" key="1">
    <source>
        <dbReference type="EMBL" id="KAL2281315.1"/>
    </source>
</evidence>
<accession>A0ABR4EFU6</accession>